<evidence type="ECO:0000313" key="1">
    <source>
        <dbReference type="EMBL" id="EHK43273.1"/>
    </source>
</evidence>
<sequence length="77" mass="8809">MHLVPDDIRVPTLLRACHQMYVRTGHGTHSKVDRRTTTARPVPYEGFLQSVILVWPSVSLLCLACHVSRHLLCFSRE</sequence>
<keyword evidence="2" id="KW-1185">Reference proteome</keyword>
<protein>
    <submittedName>
        <fullName evidence="1">Uncharacterized protein</fullName>
    </submittedName>
</protein>
<name>G9P131_HYPAI</name>
<reference evidence="1 2" key="1">
    <citation type="journal article" date="2011" name="Genome Biol.">
        <title>Comparative genome sequence analysis underscores mycoparasitism as the ancestral life style of Trichoderma.</title>
        <authorList>
            <person name="Kubicek C.P."/>
            <person name="Herrera-Estrella A."/>
            <person name="Seidl-Seiboth V."/>
            <person name="Martinez D.A."/>
            <person name="Druzhinina I.S."/>
            <person name="Thon M."/>
            <person name="Zeilinger S."/>
            <person name="Casas-Flores S."/>
            <person name="Horwitz B.A."/>
            <person name="Mukherjee P.K."/>
            <person name="Mukherjee M."/>
            <person name="Kredics L."/>
            <person name="Alcaraz L.D."/>
            <person name="Aerts A."/>
            <person name="Antal Z."/>
            <person name="Atanasova L."/>
            <person name="Cervantes-Badillo M.G."/>
            <person name="Challacombe J."/>
            <person name="Chertkov O."/>
            <person name="McCluskey K."/>
            <person name="Coulpier F."/>
            <person name="Deshpande N."/>
            <person name="von Doehren H."/>
            <person name="Ebbole D.J."/>
            <person name="Esquivel-Naranjo E.U."/>
            <person name="Fekete E."/>
            <person name="Flipphi M."/>
            <person name="Glaser F."/>
            <person name="Gomez-Rodriguez E.Y."/>
            <person name="Gruber S."/>
            <person name="Han C."/>
            <person name="Henrissat B."/>
            <person name="Hermosa R."/>
            <person name="Hernandez-Onate M."/>
            <person name="Karaffa L."/>
            <person name="Kosti I."/>
            <person name="Le Crom S."/>
            <person name="Lindquist E."/>
            <person name="Lucas S."/>
            <person name="Luebeck M."/>
            <person name="Luebeck P.S."/>
            <person name="Margeot A."/>
            <person name="Metz B."/>
            <person name="Misra M."/>
            <person name="Nevalainen H."/>
            <person name="Omann M."/>
            <person name="Packer N."/>
            <person name="Perrone G."/>
            <person name="Uresti-Rivera E.E."/>
            <person name="Salamov A."/>
            <person name="Schmoll M."/>
            <person name="Seiboth B."/>
            <person name="Shapiro H."/>
            <person name="Sukno S."/>
            <person name="Tamayo-Ramos J.A."/>
            <person name="Tisch D."/>
            <person name="Wiest A."/>
            <person name="Wilkinson H.H."/>
            <person name="Zhang M."/>
            <person name="Coutinho P.M."/>
            <person name="Kenerley C.M."/>
            <person name="Monte E."/>
            <person name="Baker S.E."/>
            <person name="Grigoriev I.V."/>
        </authorList>
    </citation>
    <scope>NUCLEOTIDE SEQUENCE [LARGE SCALE GENOMIC DNA]</scope>
    <source>
        <strain evidence="2">ATCC 20476 / IMI 206040</strain>
    </source>
</reference>
<dbReference type="OrthoDB" id="10389509at2759"/>
<accession>G9P131</accession>
<dbReference type="HOGENOM" id="CLU_2638383_0_0_1"/>
<dbReference type="Proteomes" id="UP000005426">
    <property type="component" value="Unassembled WGS sequence"/>
</dbReference>
<evidence type="ECO:0000313" key="2">
    <source>
        <dbReference type="Proteomes" id="UP000005426"/>
    </source>
</evidence>
<dbReference type="AlphaFoldDB" id="G9P131"/>
<proteinExistence type="predicted"/>
<dbReference type="EMBL" id="ABDG02000026">
    <property type="protein sequence ID" value="EHK43273.1"/>
    <property type="molecule type" value="Genomic_DNA"/>
</dbReference>
<organism evidence="1 2">
    <name type="scientific">Hypocrea atroviridis (strain ATCC 20476 / IMI 206040)</name>
    <name type="common">Trichoderma atroviride</name>
    <dbReference type="NCBI Taxonomy" id="452589"/>
    <lineage>
        <taxon>Eukaryota</taxon>
        <taxon>Fungi</taxon>
        <taxon>Dikarya</taxon>
        <taxon>Ascomycota</taxon>
        <taxon>Pezizomycotina</taxon>
        <taxon>Sordariomycetes</taxon>
        <taxon>Hypocreomycetidae</taxon>
        <taxon>Hypocreales</taxon>
        <taxon>Hypocreaceae</taxon>
        <taxon>Trichoderma</taxon>
    </lineage>
</organism>
<gene>
    <name evidence="1" type="ORF">TRIATDRAFT_301164</name>
</gene>
<comment type="caution">
    <text evidence="1">The sequence shown here is derived from an EMBL/GenBank/DDBJ whole genome shotgun (WGS) entry which is preliminary data.</text>
</comment>